<keyword evidence="2" id="KW-1185">Reference proteome</keyword>
<accession>A0A081K6J3</accession>
<sequence length="72" mass="8505">MISYHFLPSGCRYTAVKHRWQIQPQDMNSIGVKMTSNPIEYGTIWDANVSMPDFESVVLHIRNRSKRYKLFN</sequence>
<reference evidence="1 2" key="1">
    <citation type="submission" date="2014-06" db="EMBL/GenBank/DDBJ databases">
        <title>Whole Genome Sequences of Three Symbiotic Endozoicomonas Bacteria.</title>
        <authorList>
            <person name="Neave M.J."/>
            <person name="Apprill A."/>
            <person name="Voolstra C.R."/>
        </authorList>
    </citation>
    <scope>NUCLEOTIDE SEQUENCE [LARGE SCALE GENOMIC DNA]</scope>
    <source>
        <strain evidence="1 2">DSM 22380</strain>
    </source>
</reference>
<dbReference type="Proteomes" id="UP000027997">
    <property type="component" value="Unassembled WGS sequence"/>
</dbReference>
<dbReference type="EMBL" id="JOJP01000001">
    <property type="protein sequence ID" value="KEI69769.1"/>
    <property type="molecule type" value="Genomic_DNA"/>
</dbReference>
<gene>
    <name evidence="1" type="ORF">GV64_02550</name>
</gene>
<comment type="caution">
    <text evidence="1">The sequence shown here is derived from an EMBL/GenBank/DDBJ whole genome shotgun (WGS) entry which is preliminary data.</text>
</comment>
<proteinExistence type="predicted"/>
<protein>
    <submittedName>
        <fullName evidence="1">Uncharacterized protein</fullName>
    </submittedName>
</protein>
<organism evidence="1 2">
    <name type="scientific">Endozoicomonas elysicola</name>
    <dbReference type="NCBI Taxonomy" id="305900"/>
    <lineage>
        <taxon>Bacteria</taxon>
        <taxon>Pseudomonadati</taxon>
        <taxon>Pseudomonadota</taxon>
        <taxon>Gammaproteobacteria</taxon>
        <taxon>Oceanospirillales</taxon>
        <taxon>Endozoicomonadaceae</taxon>
        <taxon>Endozoicomonas</taxon>
    </lineage>
</organism>
<dbReference type="AlphaFoldDB" id="A0A081K6J3"/>
<evidence type="ECO:0000313" key="1">
    <source>
        <dbReference type="EMBL" id="KEI69769.1"/>
    </source>
</evidence>
<name>A0A081K6J3_9GAMM</name>
<evidence type="ECO:0000313" key="2">
    <source>
        <dbReference type="Proteomes" id="UP000027997"/>
    </source>
</evidence>